<feature type="transmembrane region" description="Helical" evidence="2">
    <location>
        <begin position="163"/>
        <end position="181"/>
    </location>
</feature>
<feature type="transmembrane region" description="Helical" evidence="2">
    <location>
        <begin position="513"/>
        <end position="531"/>
    </location>
</feature>
<feature type="transmembrane region" description="Helical" evidence="2">
    <location>
        <begin position="764"/>
        <end position="781"/>
    </location>
</feature>
<comment type="caution">
    <text evidence="3">The sequence shown here is derived from an EMBL/GenBank/DDBJ whole genome shotgun (WGS) entry which is preliminary data.</text>
</comment>
<feature type="transmembrane region" description="Helical" evidence="2">
    <location>
        <begin position="6"/>
        <end position="26"/>
    </location>
</feature>
<feature type="transmembrane region" description="Helical" evidence="2">
    <location>
        <begin position="878"/>
        <end position="901"/>
    </location>
</feature>
<feature type="transmembrane region" description="Helical" evidence="2">
    <location>
        <begin position="432"/>
        <end position="451"/>
    </location>
</feature>
<protein>
    <submittedName>
        <fullName evidence="3">Membrane protein</fullName>
    </submittedName>
</protein>
<feature type="transmembrane region" description="Helical" evidence="2">
    <location>
        <begin position="594"/>
        <end position="615"/>
    </location>
</feature>
<feature type="transmembrane region" description="Helical" evidence="2">
    <location>
        <begin position="543"/>
        <end position="564"/>
    </location>
</feature>
<feature type="transmembrane region" description="Helical" evidence="2">
    <location>
        <begin position="690"/>
        <end position="708"/>
    </location>
</feature>
<dbReference type="InterPro" id="IPR014600">
    <property type="entry name" value="UCP035905_mem"/>
</dbReference>
<feature type="transmembrane region" description="Helical" evidence="2">
    <location>
        <begin position="407"/>
        <end position="425"/>
    </location>
</feature>
<feature type="region of interest" description="Disordered" evidence="1">
    <location>
        <begin position="44"/>
        <end position="85"/>
    </location>
</feature>
<dbReference type="Pfam" id="PF10101">
    <property type="entry name" value="DUF2339"/>
    <property type="match status" value="1"/>
</dbReference>
<name>A0A918WAP7_9GAMM</name>
<keyword evidence="2" id="KW-1133">Transmembrane helix</keyword>
<dbReference type="Proteomes" id="UP000646426">
    <property type="component" value="Unassembled WGS sequence"/>
</dbReference>
<feature type="transmembrane region" description="Helical" evidence="2">
    <location>
        <begin position="659"/>
        <end position="678"/>
    </location>
</feature>
<feature type="transmembrane region" description="Helical" evidence="2">
    <location>
        <begin position="457"/>
        <end position="476"/>
    </location>
</feature>
<feature type="transmembrane region" description="Helical" evidence="2">
    <location>
        <begin position="273"/>
        <end position="292"/>
    </location>
</feature>
<dbReference type="PANTHER" id="PTHR38434:SF1">
    <property type="entry name" value="BLL2549 PROTEIN"/>
    <property type="match status" value="1"/>
</dbReference>
<accession>A0A918WAP7</accession>
<feature type="compositionally biased region" description="Low complexity" evidence="1">
    <location>
        <begin position="48"/>
        <end position="82"/>
    </location>
</feature>
<evidence type="ECO:0000256" key="2">
    <source>
        <dbReference type="SAM" id="Phobius"/>
    </source>
</evidence>
<feature type="region of interest" description="Disordered" evidence="1">
    <location>
        <begin position="99"/>
        <end position="146"/>
    </location>
</feature>
<proteinExistence type="predicted"/>
<reference evidence="3" key="1">
    <citation type="journal article" date="2014" name="Int. J. Syst. Evol. Microbiol.">
        <title>Complete genome sequence of Corynebacterium casei LMG S-19264T (=DSM 44701T), isolated from a smear-ripened cheese.</title>
        <authorList>
            <consortium name="US DOE Joint Genome Institute (JGI-PGF)"/>
            <person name="Walter F."/>
            <person name="Albersmeier A."/>
            <person name="Kalinowski J."/>
            <person name="Ruckert C."/>
        </authorList>
    </citation>
    <scope>NUCLEOTIDE SEQUENCE</scope>
    <source>
        <strain evidence="3">KCTC 23077</strain>
    </source>
</reference>
<keyword evidence="2" id="KW-0472">Membrane</keyword>
<dbReference type="RefSeq" id="WP_189456737.1">
    <property type="nucleotide sequence ID" value="NZ_BMYD01000004.1"/>
</dbReference>
<feature type="transmembrane region" description="Helical" evidence="2">
    <location>
        <begin position="383"/>
        <end position="401"/>
    </location>
</feature>
<sequence length="917" mass="95313">MEGLILLAALLMLAVPVAVVVALSMISTLRARVSTLESQVERLQSQSATAGVERGTAGARAAAPTPVPQATVQVPPAGAAAPDPDHIADTVFAARSLAPEQSAPEATARPEGAPPLSPPPMPRGPAPAAPPAPGSTQPPSPRRPNPLELAARAVRRWLTEGNVPVKVGVLVLFAGVAALLKHASDQGWLDTPIQLRLAGIAFAASAALAFGWRERHKRRGFGLAVQGGAIGVLLMVVFAAFKLYALIPAGVAFGLSVVLVAGLGVLAVRQDAIALAVFGVLAGFLAPIWLSTGQGNHVALFGYYLVLNAGILAIAWRRAWRVLNVLGFAFTFGIGTVWGVLQYRPEQFVTTQPFLAVFFVFYLLVPILYARRRAPGRRDLVDGGLVFGTPLVAFSLEAGLLDGARMPLAACALGLGALYAGLAALLQRRGHLSALAAPYAVLAVGFATLAVPLALSAHATASIFALEGAALVWLGLRQQRRLPQVSGLLLQAAAAVAFAVADARGAVPVANPAFIGALLIAIAGFASAWSYRRADVGPRALPYYLWGLAWWIGGAVGEISRFVVSEARPDALLALAAVTAALAGEWHRRAPARALAWTVAGGLVAAVLLAVAQTGAHVHPLRGYGPLAWALFAALSLRALQSLGIAVDRGASGSLPAVAAAHSAWTVAWALAATLSLAHVASTPRIGDGWAWALVGLPWLVAATLVLWRPAIVAFPLARHFDAWRAPLLRGLLAVLAIGWLHALRLSGDSAPLPWIAVLNPLDLAQLAALAIVVAALRGDALPGPWRERRAELLGLAGFALLSVIVLRATHHWGGVPWGSAMFGSGLVQTSLTVVWSLLGVLAWVGGARRGERRLWLAGAVLMAVVLAKLVLVDRTHLGNLLGIGSFIAYGLLCTAVGYFAPAPPRRESASLQGAPA</sequence>
<reference evidence="3" key="2">
    <citation type="submission" date="2020-09" db="EMBL/GenBank/DDBJ databases">
        <authorList>
            <person name="Sun Q."/>
            <person name="Kim S."/>
        </authorList>
    </citation>
    <scope>NUCLEOTIDE SEQUENCE</scope>
    <source>
        <strain evidence="3">KCTC 23077</strain>
    </source>
</reference>
<feature type="transmembrane region" description="Helical" evidence="2">
    <location>
        <begin position="323"/>
        <end position="341"/>
    </location>
</feature>
<feature type="compositionally biased region" description="Pro residues" evidence="1">
    <location>
        <begin position="112"/>
        <end position="144"/>
    </location>
</feature>
<dbReference type="PIRSF" id="PIRSF035905">
    <property type="entry name" value="UCP035905_mp"/>
    <property type="match status" value="1"/>
</dbReference>
<feature type="transmembrane region" description="Helical" evidence="2">
    <location>
        <begin position="247"/>
        <end position="266"/>
    </location>
</feature>
<feature type="transmembrane region" description="Helical" evidence="2">
    <location>
        <begin position="193"/>
        <end position="212"/>
    </location>
</feature>
<dbReference type="PANTHER" id="PTHR38434">
    <property type="entry name" value="BLL2549 PROTEIN"/>
    <property type="match status" value="1"/>
</dbReference>
<keyword evidence="4" id="KW-1185">Reference proteome</keyword>
<evidence type="ECO:0000313" key="4">
    <source>
        <dbReference type="Proteomes" id="UP000646426"/>
    </source>
</evidence>
<dbReference type="AlphaFoldDB" id="A0A918WAP7"/>
<feature type="transmembrane region" description="Helical" evidence="2">
    <location>
        <begin position="728"/>
        <end position="744"/>
    </location>
</feature>
<evidence type="ECO:0000313" key="3">
    <source>
        <dbReference type="EMBL" id="GHA84566.1"/>
    </source>
</evidence>
<feature type="transmembrane region" description="Helical" evidence="2">
    <location>
        <begin position="793"/>
        <end position="810"/>
    </location>
</feature>
<feature type="transmembrane region" description="Helical" evidence="2">
    <location>
        <begin position="221"/>
        <end position="241"/>
    </location>
</feature>
<organism evidence="3 4">
    <name type="scientific">Cognatilysobacter bugurensis</name>
    <dbReference type="NCBI Taxonomy" id="543356"/>
    <lineage>
        <taxon>Bacteria</taxon>
        <taxon>Pseudomonadati</taxon>
        <taxon>Pseudomonadota</taxon>
        <taxon>Gammaproteobacteria</taxon>
        <taxon>Lysobacterales</taxon>
        <taxon>Lysobacteraceae</taxon>
        <taxon>Cognatilysobacter</taxon>
    </lineage>
</organism>
<dbReference type="EMBL" id="BMYD01000004">
    <property type="protein sequence ID" value="GHA84566.1"/>
    <property type="molecule type" value="Genomic_DNA"/>
</dbReference>
<feature type="transmembrane region" description="Helical" evidence="2">
    <location>
        <begin position="627"/>
        <end position="647"/>
    </location>
</feature>
<keyword evidence="2" id="KW-0812">Transmembrane</keyword>
<feature type="transmembrane region" description="Helical" evidence="2">
    <location>
        <begin position="855"/>
        <end position="872"/>
    </location>
</feature>
<feature type="transmembrane region" description="Helical" evidence="2">
    <location>
        <begin position="298"/>
        <end position="316"/>
    </location>
</feature>
<evidence type="ECO:0000256" key="1">
    <source>
        <dbReference type="SAM" id="MobiDB-lite"/>
    </source>
</evidence>
<feature type="transmembrane region" description="Helical" evidence="2">
    <location>
        <begin position="822"/>
        <end position="843"/>
    </location>
</feature>
<feature type="transmembrane region" description="Helical" evidence="2">
    <location>
        <begin position="353"/>
        <end position="371"/>
    </location>
</feature>
<gene>
    <name evidence="3" type="ORF">GCM10007067_23140</name>
</gene>
<dbReference type="InterPro" id="IPR019286">
    <property type="entry name" value="DUF2339_TM"/>
</dbReference>